<dbReference type="AlphaFoldDB" id="A0AAD3CF75"/>
<organism evidence="8 9">
    <name type="scientific">Chaetoceros tenuissimus</name>
    <dbReference type="NCBI Taxonomy" id="426638"/>
    <lineage>
        <taxon>Eukaryota</taxon>
        <taxon>Sar</taxon>
        <taxon>Stramenopiles</taxon>
        <taxon>Ochrophyta</taxon>
        <taxon>Bacillariophyta</taxon>
        <taxon>Coscinodiscophyceae</taxon>
        <taxon>Chaetocerotophycidae</taxon>
        <taxon>Chaetocerotales</taxon>
        <taxon>Chaetocerotaceae</taxon>
        <taxon>Chaetoceros</taxon>
    </lineage>
</organism>
<dbReference type="PANTHER" id="PTHR21373:SF0">
    <property type="entry name" value="N-ALPHA-ACETYLTRANSFERASE 35, NATC AUXILIARY SUBUNIT"/>
    <property type="match status" value="1"/>
</dbReference>
<evidence type="ECO:0000256" key="3">
    <source>
        <dbReference type="ARBA" id="ARBA00022490"/>
    </source>
</evidence>
<dbReference type="InterPro" id="IPR057983">
    <property type="entry name" value="NAA35-like_N"/>
</dbReference>
<evidence type="ECO:0000259" key="6">
    <source>
        <dbReference type="Pfam" id="PF04112"/>
    </source>
</evidence>
<protein>
    <submittedName>
        <fullName evidence="8">Uncharacterized protein</fullName>
    </submittedName>
</protein>
<evidence type="ECO:0000259" key="7">
    <source>
        <dbReference type="Pfam" id="PF25789"/>
    </source>
</evidence>
<comment type="subcellular location">
    <subcellularLocation>
        <location evidence="1">Cytoplasm</location>
    </subcellularLocation>
</comment>
<feature type="domain" description="NAA35-like N-terminal" evidence="6">
    <location>
        <begin position="112"/>
        <end position="220"/>
    </location>
</feature>
<gene>
    <name evidence="8" type="ORF">CTEN210_01185</name>
</gene>
<evidence type="ECO:0000256" key="1">
    <source>
        <dbReference type="ARBA" id="ARBA00004496"/>
    </source>
</evidence>
<feature type="domain" description="NAA35-like TPR repeats" evidence="7">
    <location>
        <begin position="371"/>
        <end position="777"/>
    </location>
</feature>
<proteinExistence type="inferred from homology"/>
<dbReference type="InterPro" id="IPR007244">
    <property type="entry name" value="Naa35_N"/>
</dbReference>
<dbReference type="InterPro" id="IPR057982">
    <property type="entry name" value="TPR_NAA35"/>
</dbReference>
<evidence type="ECO:0000313" key="9">
    <source>
        <dbReference type="Proteomes" id="UP001054902"/>
    </source>
</evidence>
<feature type="compositionally biased region" description="Basic residues" evidence="5">
    <location>
        <begin position="590"/>
        <end position="600"/>
    </location>
</feature>
<reference evidence="8 9" key="1">
    <citation type="journal article" date="2021" name="Sci. Rep.">
        <title>The genome of the diatom Chaetoceros tenuissimus carries an ancient integrated fragment of an extant virus.</title>
        <authorList>
            <person name="Hongo Y."/>
            <person name="Kimura K."/>
            <person name="Takaki Y."/>
            <person name="Yoshida Y."/>
            <person name="Baba S."/>
            <person name="Kobayashi G."/>
            <person name="Nagasaki K."/>
            <person name="Hano T."/>
            <person name="Tomaru Y."/>
        </authorList>
    </citation>
    <scope>NUCLEOTIDE SEQUENCE [LARGE SCALE GENOMIC DNA]</scope>
    <source>
        <strain evidence="8 9">NIES-3715</strain>
    </source>
</reference>
<keyword evidence="4" id="KW-0175">Coiled coil</keyword>
<dbReference type="GO" id="GO:0031417">
    <property type="term" value="C:NatC complex"/>
    <property type="evidence" value="ECO:0007669"/>
    <property type="project" value="InterPro"/>
</dbReference>
<evidence type="ECO:0000313" key="8">
    <source>
        <dbReference type="EMBL" id="GFH44711.1"/>
    </source>
</evidence>
<evidence type="ECO:0000256" key="5">
    <source>
        <dbReference type="SAM" id="MobiDB-lite"/>
    </source>
</evidence>
<dbReference type="PANTHER" id="PTHR21373">
    <property type="entry name" value="GLUCOSE REPRESSIBLE PROTEIN MAK10"/>
    <property type="match status" value="1"/>
</dbReference>
<feature type="region of interest" description="Disordered" evidence="5">
    <location>
        <begin position="580"/>
        <end position="612"/>
    </location>
</feature>
<name>A0AAD3CF75_9STRA</name>
<keyword evidence="9" id="KW-1185">Reference proteome</keyword>
<feature type="coiled-coil region" evidence="4">
    <location>
        <begin position="707"/>
        <end position="734"/>
    </location>
</feature>
<dbReference type="Proteomes" id="UP001054902">
    <property type="component" value="Unassembled WGS sequence"/>
</dbReference>
<comment type="similarity">
    <text evidence="2">Belongs to the MAK10 family.</text>
</comment>
<evidence type="ECO:0000256" key="2">
    <source>
        <dbReference type="ARBA" id="ARBA00006289"/>
    </source>
</evidence>
<comment type="caution">
    <text evidence="8">The sequence shown here is derived from an EMBL/GenBank/DDBJ whole genome shotgun (WGS) entry which is preliminary data.</text>
</comment>
<dbReference type="Pfam" id="PF25789">
    <property type="entry name" value="TPR_NAA35"/>
    <property type="match status" value="1"/>
</dbReference>
<evidence type="ECO:0000256" key="4">
    <source>
        <dbReference type="SAM" id="Coils"/>
    </source>
</evidence>
<dbReference type="Pfam" id="PF04112">
    <property type="entry name" value="Mak10"/>
    <property type="match status" value="1"/>
</dbReference>
<keyword evidence="3" id="KW-0963">Cytoplasm</keyword>
<dbReference type="EMBL" id="BLLK01000020">
    <property type="protein sequence ID" value="GFH44711.1"/>
    <property type="molecule type" value="Genomic_DNA"/>
</dbReference>
<accession>A0AAD3CF75</accession>
<sequence length="779" mass="89170">MQDITELIKDAAKSLPHDRSFIAEESFSLYDSMSALDLMEPRMDGCEVDITYYQNRQAITRSRKNNQFMYTEQDKIKEMSDSQLKLNLQTVPPRPMPRHIAESSLPWDPNDDNNSLNIKSVNVILLEMLVCLDGYLAGDSLAETIYTCIYTHESILQEMADAHDQEKCTTLQKVLFVSTLLLLKLSHMIRIIVQRADIYEEEDFTLNSYNFPFAKRLDPKYADATLEELSNMVNQILQELKQDSTQDVDIICASLAFFLNFLEACVVLTSRTKDNVVEQTTALQDSIRTNAVAMNHLVEKITSMSSEKGILYTANDEKIIFSAFDPYIHRHLLGNTPVRKVVLSTPLYALKNLLSIYMDIDASLCTLLLQGDSFARIKTILSNLSKRPQKLNILLRSLIVVNLYFDDLLLGRHSLALLIAKDMQQKAVPKSVTSTEFGQHFLERLCKPMYDILKLFTMNRNRQRGYIDIVMLKDWSKLLQEAATVDVLFQREFGLGGQGNRAMLYVSNFILSNSSFLLEHHVGLGVELGLFHGAYHALTAFWYRDFLISTRLNVLTNMKEQVKARRQMEEQIRQEELAKEQKQLKNSGGGKKKKGKKNTKKPASVGIQPIELKTPTDDREDMEYLLLTVKRTLCRGIVRYLAALYQAKVLTKPCYRFTSQEICFRKRFEAFGQMRQPPLLTFEDFSKGTDFESVPSATLISSAADCFNSTKKLLDELSTRFDKLEETYRCVDRDEIKSLQKVCIANSIYLSKLGSSKDTQDLKANLDYSSHKEFCIISF</sequence>